<protein>
    <submittedName>
        <fullName evidence="2">Uncharacterized protein</fullName>
    </submittedName>
</protein>
<evidence type="ECO:0000256" key="1">
    <source>
        <dbReference type="SAM" id="MobiDB-lite"/>
    </source>
</evidence>
<evidence type="ECO:0000313" key="3">
    <source>
        <dbReference type="Proteomes" id="UP001239213"/>
    </source>
</evidence>
<proteinExistence type="predicted"/>
<comment type="caution">
    <text evidence="2">The sequence shown here is derived from an EMBL/GenBank/DDBJ whole genome shotgun (WGS) entry which is preliminary data.</text>
</comment>
<keyword evidence="3" id="KW-1185">Reference proteome</keyword>
<name>A0AAI9V6J2_9PEZI</name>
<dbReference type="EMBL" id="MPDP01000189">
    <property type="protein sequence ID" value="KAK1472570.1"/>
    <property type="molecule type" value="Genomic_DNA"/>
</dbReference>
<accession>A0AAI9V6J2</accession>
<sequence>MLQRYNRGGEDESEMHVKSREVWSFSRAIKKRERGTTPREDGGSKGVIQLVVVLFPSRVPALLLHRPLHPRPTKAISSTAPRRGSESRTRQRVLRVWLAWLLERKFWQSHHQTNQLALNSQYHTLKPDRPLACCVFTKRILISRFDRCSFSVSKRHEVDHAMDIRTTTTQNVDPTAGRPPMMDNSPPPSFLPPLIHHSSKREGKRARKKRLHTLYPFAAPLRGQLELKSSETALTAINILVRRAERVYIPDLALRLLKKRASHAAPVQEGETHYVQYNDAGWFPLCVYCPRGEDDLTEGFQGFLNTKFGLFSISRIDTDQNAAFPGEGENKGQALSWPRRKQKVIASSAPHYRRRFCLANEVPCPPKAKGPGIVALPRLRADAKYSKSLQNLGGGHDPAHREPPVRSATGYRAFRISRHAPSLNLSFSLGHIPTIDYLDLTATHALPGSSAIVIQVRLFIAEEGTKIPPRPSYASPEPRCGHFPANYPYLPHCSALWVNLEGGEEFVSPRRKATHSHKLGLSSRSVLRRIPQQLTQAAHKSHTHGPPQIPPPNHYAIPLTLFCKPAPLLREKKYSNKILREKKKKIQHGTGKTPIPPAALLWTEHCIPTSKPPYGVSTNSRLVFVSLPALITQKAKSRQSLEPKYSRHPFTEVNKASTVVSSLAVTNPMTGLPEVVPMRTRFRTPPQHPTPYFSSHASTGTGNRIVSTSEEGAWRYRIDSILLEYLGWLCQAGDSLDGTRHIFPVPVIGNWTAGCLQPTASSTVESDPGHFPIEEKQQKDGMLSSPAAFSQISKLPRDYSSLLSTLDSHLGQSRCRWSPTKNPDMLGLSTYRKRKEERMWSFLEPFLRWLTWHPRNPLTPDPIPMPSSPNFDSWTASLELVTSRALRALAEPSQRNALSRLFFFSFSTKAPSPVAVTDPGDTYLHAHLTMPPNSNLLSSRIYQVTRSLLAQKAEPEKLSPVVNYEHIAITRGFHLVVYTCPHKTAGIGCGSNTINLTIPHYQPHHARTTSATLGQFSISRAVDRENTATQLQYRQSSIGGEEKKDASSFLIGVSSALSNSTQLKDGKLVSREFGLTNKDEGRATTGKPAYTPDAATPTDPCFSPAGAMRYAAVWAHTCVCFSAVQCLYTFYREYFLICLISINNRSPVFSLCYPLLPPPQSQNQMKPELNASLRPAAPPPPHSRKGQKRHDILAKDIKQGRHGAATRCKPQGSSAVRIPNGVRAPPQTQAMKPPYEPPN</sequence>
<evidence type="ECO:0000313" key="2">
    <source>
        <dbReference type="EMBL" id="KAK1472570.1"/>
    </source>
</evidence>
<feature type="region of interest" description="Disordered" evidence="1">
    <location>
        <begin position="1171"/>
        <end position="1239"/>
    </location>
</feature>
<dbReference type="Proteomes" id="UP001239213">
    <property type="component" value="Unassembled WGS sequence"/>
</dbReference>
<dbReference type="AlphaFoldDB" id="A0AAI9V6J2"/>
<reference evidence="2" key="1">
    <citation type="submission" date="2016-11" db="EMBL/GenBank/DDBJ databases">
        <title>The genome sequence of Colletotrichum cuscutae.</title>
        <authorList>
            <person name="Baroncelli R."/>
        </authorList>
    </citation>
    <scope>NUCLEOTIDE SEQUENCE</scope>
    <source>
        <strain evidence="2">IMI 304802</strain>
    </source>
</reference>
<organism evidence="2 3">
    <name type="scientific">Colletotrichum cuscutae</name>
    <dbReference type="NCBI Taxonomy" id="1209917"/>
    <lineage>
        <taxon>Eukaryota</taxon>
        <taxon>Fungi</taxon>
        <taxon>Dikarya</taxon>
        <taxon>Ascomycota</taxon>
        <taxon>Pezizomycotina</taxon>
        <taxon>Sordariomycetes</taxon>
        <taxon>Hypocreomycetidae</taxon>
        <taxon>Glomerellales</taxon>
        <taxon>Glomerellaceae</taxon>
        <taxon>Colletotrichum</taxon>
        <taxon>Colletotrichum acutatum species complex</taxon>
    </lineage>
</organism>
<gene>
    <name evidence="2" type="ORF">CCUS01_17316</name>
</gene>
<feature type="compositionally biased region" description="Basic and acidic residues" evidence="1">
    <location>
        <begin position="1189"/>
        <end position="1199"/>
    </location>
</feature>